<dbReference type="InterPro" id="IPR011200">
    <property type="entry name" value="UCP012608"/>
</dbReference>
<evidence type="ECO:0008006" key="3">
    <source>
        <dbReference type="Google" id="ProtNLM"/>
    </source>
</evidence>
<dbReference type="Pfam" id="PF10094">
    <property type="entry name" value="DUF2332"/>
    <property type="match status" value="1"/>
</dbReference>
<reference evidence="1 2" key="1">
    <citation type="submission" date="2015-07" db="EMBL/GenBank/DDBJ databases">
        <title>A draft genome sequence of Mycobacterium wolinskyi.</title>
        <authorList>
            <person name="de Man T.J."/>
            <person name="Perry K.A."/>
            <person name="Coulliette A.D."/>
            <person name="Jensen B."/>
            <person name="Toney N.C."/>
            <person name="Limbago B.M."/>
            <person name="Noble-Wang J."/>
        </authorList>
    </citation>
    <scope>NUCLEOTIDE SEQUENCE [LARGE SCALE GENOMIC DNA]</scope>
    <source>
        <strain evidence="1 2">CDC_01</strain>
    </source>
</reference>
<sequence length="347" mass="37741">MSDRLLGAFDVQARACAALGSPMYAELLDLVLDDIRSRGIFADVLAGHEDDPGPSGLALRLLGGLHRLVLDGRAPALAAWYPSVGGRWDAAAAWPEILATARRQTAYLRAMLDQPPQTNEVGRSAALIGGLLHLVDRFPLPVKLFEIGSSAGLNLRADHYLYRHAGGQWGPADSAVVIEDAWHGALPPAAPLRIAHRHGFDIAPVDARTEDGRLTLLSYVWPDMTARLHRLSGAIDIARRVDADLDRMPAAEAVSRLQLTPGTLTVLWHSVTWQYLGAAEQHAVETRLKALGSAATANTPFAWLNLEPQRRAPDAHHEFLIRVRCWPDGADRILGSCAPHGPPVHWE</sequence>
<dbReference type="Proteomes" id="UP000070612">
    <property type="component" value="Unassembled WGS sequence"/>
</dbReference>
<evidence type="ECO:0000313" key="1">
    <source>
        <dbReference type="EMBL" id="KWX25751.1"/>
    </source>
</evidence>
<dbReference type="EMBL" id="LGTW01000001">
    <property type="protein sequence ID" value="KWX25751.1"/>
    <property type="molecule type" value="Genomic_DNA"/>
</dbReference>
<accession>A0A132PTT2</accession>
<evidence type="ECO:0000313" key="2">
    <source>
        <dbReference type="Proteomes" id="UP000070612"/>
    </source>
</evidence>
<name>A0A132PTT2_9MYCO</name>
<comment type="caution">
    <text evidence="1">The sequence shown here is derived from an EMBL/GenBank/DDBJ whole genome shotgun (WGS) entry which is preliminary data.</text>
</comment>
<dbReference type="STRING" id="59750.AWC31_33275"/>
<dbReference type="PIRSF" id="PIRSF012608">
    <property type="entry name" value="UCP012608"/>
    <property type="match status" value="1"/>
</dbReference>
<dbReference type="AlphaFoldDB" id="A0A132PTT2"/>
<dbReference type="PATRIC" id="fig|59750.3.peg.34"/>
<protein>
    <recommendedName>
        <fullName evidence="3">DUF2332 domain-containing protein</fullName>
    </recommendedName>
</protein>
<dbReference type="RefSeq" id="WP_067842079.1">
    <property type="nucleotide sequence ID" value="NZ_LGTW01000001.1"/>
</dbReference>
<organism evidence="1 2">
    <name type="scientific">Mycolicibacterium wolinskyi</name>
    <dbReference type="NCBI Taxonomy" id="59750"/>
    <lineage>
        <taxon>Bacteria</taxon>
        <taxon>Bacillati</taxon>
        <taxon>Actinomycetota</taxon>
        <taxon>Actinomycetes</taxon>
        <taxon>Mycobacteriales</taxon>
        <taxon>Mycobacteriaceae</taxon>
        <taxon>Mycolicibacterium</taxon>
    </lineage>
</organism>
<gene>
    <name evidence="1" type="ORF">AFM11_00165</name>
</gene>
<keyword evidence="2" id="KW-1185">Reference proteome</keyword>
<proteinExistence type="predicted"/>